<evidence type="ECO:0000313" key="3">
    <source>
        <dbReference type="Proteomes" id="UP000271974"/>
    </source>
</evidence>
<feature type="region of interest" description="Disordered" evidence="1">
    <location>
        <begin position="1"/>
        <end position="124"/>
    </location>
</feature>
<feature type="compositionally biased region" description="Polar residues" evidence="1">
    <location>
        <begin position="54"/>
        <end position="77"/>
    </location>
</feature>
<gene>
    <name evidence="2" type="ORF">EGW08_016117</name>
</gene>
<accession>A0A433T3K2</accession>
<dbReference type="AlphaFoldDB" id="A0A433T3K2"/>
<reference evidence="2 3" key="1">
    <citation type="submission" date="2019-01" db="EMBL/GenBank/DDBJ databases">
        <title>A draft genome assembly of the solar-powered sea slug Elysia chlorotica.</title>
        <authorList>
            <person name="Cai H."/>
            <person name="Li Q."/>
            <person name="Fang X."/>
            <person name="Li J."/>
            <person name="Curtis N.E."/>
            <person name="Altenburger A."/>
            <person name="Shibata T."/>
            <person name="Feng M."/>
            <person name="Maeda T."/>
            <person name="Schwartz J.A."/>
            <person name="Shigenobu S."/>
            <person name="Lundholm N."/>
            <person name="Nishiyama T."/>
            <person name="Yang H."/>
            <person name="Hasebe M."/>
            <person name="Li S."/>
            <person name="Pierce S.K."/>
            <person name="Wang J."/>
        </authorList>
    </citation>
    <scope>NUCLEOTIDE SEQUENCE [LARGE SCALE GENOMIC DNA]</scope>
    <source>
        <strain evidence="2">EC2010</strain>
        <tissue evidence="2">Whole organism of an adult</tissue>
    </source>
</reference>
<feature type="compositionally biased region" description="Polar residues" evidence="1">
    <location>
        <begin position="88"/>
        <end position="113"/>
    </location>
</feature>
<comment type="caution">
    <text evidence="2">The sequence shown here is derived from an EMBL/GenBank/DDBJ whole genome shotgun (WGS) entry which is preliminary data.</text>
</comment>
<proteinExistence type="predicted"/>
<protein>
    <submittedName>
        <fullName evidence="2">Uncharacterized protein</fullName>
    </submittedName>
</protein>
<keyword evidence="3" id="KW-1185">Reference proteome</keyword>
<evidence type="ECO:0000256" key="1">
    <source>
        <dbReference type="SAM" id="MobiDB-lite"/>
    </source>
</evidence>
<dbReference type="OrthoDB" id="289721at2759"/>
<name>A0A433T3K2_ELYCH</name>
<organism evidence="2 3">
    <name type="scientific">Elysia chlorotica</name>
    <name type="common">Eastern emerald elysia</name>
    <name type="synonym">Sea slug</name>
    <dbReference type="NCBI Taxonomy" id="188477"/>
    <lineage>
        <taxon>Eukaryota</taxon>
        <taxon>Metazoa</taxon>
        <taxon>Spiralia</taxon>
        <taxon>Lophotrochozoa</taxon>
        <taxon>Mollusca</taxon>
        <taxon>Gastropoda</taxon>
        <taxon>Heterobranchia</taxon>
        <taxon>Euthyneura</taxon>
        <taxon>Panpulmonata</taxon>
        <taxon>Sacoglossa</taxon>
        <taxon>Placobranchoidea</taxon>
        <taxon>Plakobranchidae</taxon>
        <taxon>Elysia</taxon>
    </lineage>
</organism>
<dbReference type="Proteomes" id="UP000271974">
    <property type="component" value="Unassembled WGS sequence"/>
</dbReference>
<dbReference type="EMBL" id="RQTK01000686">
    <property type="protein sequence ID" value="RUS76121.1"/>
    <property type="molecule type" value="Genomic_DNA"/>
</dbReference>
<sequence length="516" mass="57256">MSALRSKTSRRLSQPTPLRQRSDNDDDDADDKLFFPVSRSSSNIAVFQLPPSALNRQGSHESSSSENDPNHSPNAGSIASAYTRPPFYQNSSSPETPHNMSPPATISTSTAYPNPNPGDTHFSSTPFSFTTRAFFTTPSLSQHTASGEFSRFHKTADVEDKPWNGQIRTIDTKNVYGIPSTYGEIVEPSSPIIMDGGETFLGQDDDMESPVHLQNKTTKCSFNFPTAKTPSPVSRSVSLPFGTNTKPFTDSALPKNKTSVSLANSSNNSTDAIAKTTSLNMNNDCVFKNGDEKDTFSNVSLDIDTSPHLEESYNTFEDFTTGSLNNAIDSDFDSSKTIFQFPRPSHLKHHHRHHQHHHPFQYNHRDLFRSPSLSEEHRIELMGNENFSLDSFESGDSRTPMINQNQTYNHNTHNTYNSQNITNANRNTNSRCESPESCTASRLNRRTSIVDGLLQDIRDRLHLHHHRSDSVDSDTMTECSSTSDATFSSLHGYGAGPGGGYHVSHLNRSVLQNQSE</sequence>
<evidence type="ECO:0000313" key="2">
    <source>
        <dbReference type="EMBL" id="RUS76121.1"/>
    </source>
</evidence>